<dbReference type="GO" id="GO:0004252">
    <property type="term" value="F:serine-type endopeptidase activity"/>
    <property type="evidence" value="ECO:0007669"/>
    <property type="project" value="UniProtKB-UniRule"/>
</dbReference>
<dbReference type="CDD" id="cd04077">
    <property type="entry name" value="Peptidases_S8_PCSK9_ProteinaseK_like"/>
    <property type="match status" value="1"/>
</dbReference>
<dbReference type="InterPro" id="IPR023828">
    <property type="entry name" value="Peptidase_S8_Ser-AS"/>
</dbReference>
<dbReference type="InterPro" id="IPR050131">
    <property type="entry name" value="Peptidase_S8_subtilisin-like"/>
</dbReference>
<proteinExistence type="inferred from homology"/>
<keyword evidence="3 5" id="KW-0378">Hydrolase</keyword>
<accession>A0A1H8A0M2</accession>
<dbReference type="Gene3D" id="3.30.70.80">
    <property type="entry name" value="Peptidase S8 propeptide/proteinase inhibitor I9"/>
    <property type="match status" value="1"/>
</dbReference>
<dbReference type="InterPro" id="IPR010259">
    <property type="entry name" value="S8pro/Inhibitor_I9"/>
</dbReference>
<evidence type="ECO:0000259" key="8">
    <source>
        <dbReference type="Pfam" id="PF00082"/>
    </source>
</evidence>
<feature type="active site" description="Charge relay system" evidence="5">
    <location>
        <position position="166"/>
    </location>
</feature>
<dbReference type="InterPro" id="IPR015500">
    <property type="entry name" value="Peptidase_S8_subtilisin-rel"/>
</dbReference>
<dbReference type="Gene3D" id="3.40.50.200">
    <property type="entry name" value="Peptidase S8/S53 domain"/>
    <property type="match status" value="1"/>
</dbReference>
<dbReference type="SUPFAM" id="SSF54897">
    <property type="entry name" value="Protease propeptides/inhibitors"/>
    <property type="match status" value="1"/>
</dbReference>
<evidence type="ECO:0000256" key="3">
    <source>
        <dbReference type="ARBA" id="ARBA00022801"/>
    </source>
</evidence>
<dbReference type="PROSITE" id="PS00137">
    <property type="entry name" value="SUBTILASE_HIS"/>
    <property type="match status" value="1"/>
</dbReference>
<dbReference type="EMBL" id="FOAP01000020">
    <property type="protein sequence ID" value="SEM63339.1"/>
    <property type="molecule type" value="Genomic_DNA"/>
</dbReference>
<dbReference type="PANTHER" id="PTHR43806">
    <property type="entry name" value="PEPTIDASE S8"/>
    <property type="match status" value="1"/>
</dbReference>
<evidence type="ECO:0000256" key="7">
    <source>
        <dbReference type="SAM" id="SignalP"/>
    </source>
</evidence>
<dbReference type="Pfam" id="PF05922">
    <property type="entry name" value="Inhibitor_I9"/>
    <property type="match status" value="1"/>
</dbReference>
<evidence type="ECO:0000313" key="11">
    <source>
        <dbReference type="Proteomes" id="UP000182719"/>
    </source>
</evidence>
<dbReference type="InterPro" id="IPR037045">
    <property type="entry name" value="S8pro/Inhibitor_I9_sf"/>
</dbReference>
<keyword evidence="7" id="KW-0732">Signal</keyword>
<feature type="chain" id="PRO_5010307602" evidence="7">
    <location>
        <begin position="20"/>
        <end position="771"/>
    </location>
</feature>
<evidence type="ECO:0000259" key="9">
    <source>
        <dbReference type="Pfam" id="PF05922"/>
    </source>
</evidence>
<dbReference type="InterPro" id="IPR022398">
    <property type="entry name" value="Peptidase_S8_His-AS"/>
</dbReference>
<keyword evidence="4 5" id="KW-0720">Serine protease</keyword>
<feature type="domain" description="Peptidase S8/S53" evidence="8">
    <location>
        <begin position="164"/>
        <end position="387"/>
    </location>
</feature>
<evidence type="ECO:0000256" key="4">
    <source>
        <dbReference type="ARBA" id="ARBA00022825"/>
    </source>
</evidence>
<dbReference type="PROSITE" id="PS51892">
    <property type="entry name" value="SUBTILASE"/>
    <property type="match status" value="1"/>
</dbReference>
<dbReference type="Pfam" id="PF17957">
    <property type="entry name" value="Big_7"/>
    <property type="match status" value="2"/>
</dbReference>
<gene>
    <name evidence="10" type="ORF">SAMN05444354_12011</name>
</gene>
<dbReference type="InterPro" id="IPR013783">
    <property type="entry name" value="Ig-like_fold"/>
</dbReference>
<protein>
    <submittedName>
        <fullName evidence="10">Serine protease, subtilisin family</fullName>
    </submittedName>
</protein>
<keyword evidence="11" id="KW-1185">Reference proteome</keyword>
<dbReference type="Pfam" id="PF00082">
    <property type="entry name" value="Peptidase_S8"/>
    <property type="match status" value="1"/>
</dbReference>
<dbReference type="InterPro" id="IPR023827">
    <property type="entry name" value="Peptidase_S8_Asp-AS"/>
</dbReference>
<dbReference type="RefSeq" id="WP_075009806.1">
    <property type="nucleotide sequence ID" value="NZ_FOAP01000020.1"/>
</dbReference>
<dbReference type="SUPFAM" id="SSF52743">
    <property type="entry name" value="Subtilisin-like"/>
    <property type="match status" value="1"/>
</dbReference>
<sequence length="771" mass="79600">MHKTGLKFFAGALTGLVLAGCGTESSQPEPQAPQAAAFELKRSNADRELIPNRYIVVLKKPAQRALAAADVQQLALSVAGQYGAKVSRTYAHALQGFSASMDERQAEALRQDPRVDFIEQDAVVRLSADQAGATWGLDRIDQTDLPLNSTYSYNLTGAGVNAYIIDTGIRLTHTEFQGRAMTGFDAVTAGGTANDCNGHGTHVAGTVGGATYGVAKGVTLHAVRVLDCGGSGTYEGVVAGVDWVTANHVKPAVANMSLGGGVSDALDQAIRNSITAGVVYAVAAGNDNGDACTKSPARTAEAITVGATANTDARASFSNYGSCVDIFAPGQNITSAYHSSDTVTNTISGTSMASPHVAGTAALYLQGNPTASPATVGAALVGFATDGRVTDARPNSPNKLLFSGFIQPGGDVTAPTVALTAPAPDAAVQGTVTLAANAADDVAIKRVEFWLNGQLLGSDETAPYELSWDTLQAFNGPATLVAKAFDTSYNAASSAPLSLTVTNPGFASYDSTRLAPICANVGARCDTGGLINGRGTKGPEANAPNTIASSCADGNSGTYHVDESLDRLSIATVDGGPLLPGKQVTVSATVWAWTTFTSDKLELFHAPDANTPVWTHLATLAPTQAKSQVLTATFTLPAGSLQAIRGLFRYSGTTVVSCSTGGYDDHDDLIFAVGELDAPPTAEVLSPAASAQVQGQVTINARATDDKQVKQVNFYVGGRYISYKTKGTGDEYALTFNSLNFTNGTYPVTVRAIDSAGQQTTSQPVSITIQN</sequence>
<dbReference type="InterPro" id="IPR036852">
    <property type="entry name" value="Peptidase_S8/S53_dom_sf"/>
</dbReference>
<evidence type="ECO:0000256" key="1">
    <source>
        <dbReference type="ARBA" id="ARBA00011073"/>
    </source>
</evidence>
<keyword evidence="2 5" id="KW-0645">Protease</keyword>
<dbReference type="GO" id="GO:0005615">
    <property type="term" value="C:extracellular space"/>
    <property type="evidence" value="ECO:0007669"/>
    <property type="project" value="TreeGrafter"/>
</dbReference>
<dbReference type="InterPro" id="IPR034193">
    <property type="entry name" value="PCSK9_ProteinaseK-like"/>
</dbReference>
<reference evidence="11" key="1">
    <citation type="submission" date="2016-10" db="EMBL/GenBank/DDBJ databases">
        <authorList>
            <person name="Varghese N."/>
            <person name="Submissions S."/>
        </authorList>
    </citation>
    <scope>NUCLEOTIDE SEQUENCE [LARGE SCALE GENOMIC DNA]</scope>
    <source>
        <strain evidence="11">DSM 17044</strain>
    </source>
</reference>
<dbReference type="FunFam" id="3.40.50.200:FF:000014">
    <property type="entry name" value="Proteinase K"/>
    <property type="match status" value="1"/>
</dbReference>
<dbReference type="PROSITE" id="PS00138">
    <property type="entry name" value="SUBTILASE_SER"/>
    <property type="match status" value="1"/>
</dbReference>
<dbReference type="PROSITE" id="PS00136">
    <property type="entry name" value="SUBTILASE_ASP"/>
    <property type="match status" value="1"/>
</dbReference>
<dbReference type="Gene3D" id="2.60.40.10">
    <property type="entry name" value="Immunoglobulins"/>
    <property type="match status" value="2"/>
</dbReference>
<dbReference type="AlphaFoldDB" id="A0A1H8A0M2"/>
<dbReference type="PROSITE" id="PS51257">
    <property type="entry name" value="PROKAR_LIPOPROTEIN"/>
    <property type="match status" value="1"/>
</dbReference>
<evidence type="ECO:0000256" key="2">
    <source>
        <dbReference type="ARBA" id="ARBA00022670"/>
    </source>
</evidence>
<dbReference type="PRINTS" id="PR00723">
    <property type="entry name" value="SUBTILISIN"/>
</dbReference>
<comment type="similarity">
    <text evidence="1 5 6">Belongs to the peptidase S8 family.</text>
</comment>
<dbReference type="InterPro" id="IPR000209">
    <property type="entry name" value="Peptidase_S8/S53_dom"/>
</dbReference>
<dbReference type="PANTHER" id="PTHR43806:SF11">
    <property type="entry name" value="CEREVISIN-RELATED"/>
    <property type="match status" value="1"/>
</dbReference>
<evidence type="ECO:0000256" key="6">
    <source>
        <dbReference type="RuleBase" id="RU003355"/>
    </source>
</evidence>
<evidence type="ECO:0000313" key="10">
    <source>
        <dbReference type="EMBL" id="SEM63339.1"/>
    </source>
</evidence>
<feature type="signal peptide" evidence="7">
    <location>
        <begin position="1"/>
        <end position="19"/>
    </location>
</feature>
<name>A0A1H8A0M2_STIAU</name>
<feature type="active site" description="Charge relay system" evidence="5">
    <location>
        <position position="351"/>
    </location>
</feature>
<dbReference type="OrthoDB" id="9790784at2"/>
<organism evidence="10 11">
    <name type="scientific">Stigmatella aurantiaca</name>
    <dbReference type="NCBI Taxonomy" id="41"/>
    <lineage>
        <taxon>Bacteria</taxon>
        <taxon>Pseudomonadati</taxon>
        <taxon>Myxococcota</taxon>
        <taxon>Myxococcia</taxon>
        <taxon>Myxococcales</taxon>
        <taxon>Cystobacterineae</taxon>
        <taxon>Archangiaceae</taxon>
        <taxon>Stigmatella</taxon>
    </lineage>
</organism>
<dbReference type="GO" id="GO:0006508">
    <property type="term" value="P:proteolysis"/>
    <property type="evidence" value="ECO:0007669"/>
    <property type="project" value="UniProtKB-KW"/>
</dbReference>
<feature type="active site" description="Charge relay system" evidence="5">
    <location>
        <position position="199"/>
    </location>
</feature>
<evidence type="ECO:0000256" key="5">
    <source>
        <dbReference type="PROSITE-ProRule" id="PRU01240"/>
    </source>
</evidence>
<feature type="domain" description="Inhibitor I9" evidence="9">
    <location>
        <begin position="53"/>
        <end position="126"/>
    </location>
</feature>
<dbReference type="Proteomes" id="UP000182719">
    <property type="component" value="Unassembled WGS sequence"/>
</dbReference>